<gene>
    <name evidence="3" type="ORF">KFE25_008382</name>
</gene>
<name>A0A8J6C5Z4_DIALT</name>
<dbReference type="SUPFAM" id="SSF53448">
    <property type="entry name" value="Nucleotide-diphospho-sugar transferases"/>
    <property type="match status" value="1"/>
</dbReference>
<dbReference type="OrthoDB" id="1658288at2759"/>
<dbReference type="SUPFAM" id="SSF48452">
    <property type="entry name" value="TPR-like"/>
    <property type="match status" value="1"/>
</dbReference>
<comment type="caution">
    <text evidence="3">The sequence shown here is derived from an EMBL/GenBank/DDBJ whole genome shotgun (WGS) entry which is preliminary data.</text>
</comment>
<dbReference type="GO" id="GO:0016757">
    <property type="term" value="F:glycosyltransferase activity"/>
    <property type="evidence" value="ECO:0007669"/>
    <property type="project" value="TreeGrafter"/>
</dbReference>
<dbReference type="InterPro" id="IPR019734">
    <property type="entry name" value="TPR_rpt"/>
</dbReference>
<evidence type="ECO:0000313" key="3">
    <source>
        <dbReference type="EMBL" id="KAG8458585.1"/>
    </source>
</evidence>
<dbReference type="PANTHER" id="PTHR44998">
    <property type="match status" value="1"/>
</dbReference>
<dbReference type="GO" id="GO:0006493">
    <property type="term" value="P:protein O-linked glycosylation"/>
    <property type="evidence" value="ECO:0007669"/>
    <property type="project" value="TreeGrafter"/>
</dbReference>
<dbReference type="InterPro" id="IPR029044">
    <property type="entry name" value="Nucleotide-diphossugar_trans"/>
</dbReference>
<protein>
    <recommendedName>
        <fullName evidence="5">Protein O-GlcNAc transferase</fullName>
    </recommendedName>
</protein>
<keyword evidence="1" id="KW-0802">TPR repeat</keyword>
<evidence type="ECO:0000256" key="2">
    <source>
        <dbReference type="SAM" id="MobiDB-lite"/>
    </source>
</evidence>
<evidence type="ECO:0008006" key="5">
    <source>
        <dbReference type="Google" id="ProtNLM"/>
    </source>
</evidence>
<feature type="repeat" description="TPR" evidence="1">
    <location>
        <begin position="122"/>
        <end position="155"/>
    </location>
</feature>
<reference evidence="3" key="1">
    <citation type="submission" date="2021-05" db="EMBL/GenBank/DDBJ databases">
        <title>The genome of the haptophyte Pavlova lutheri (Diacronema luteri, Pavlovales) - a model for lipid biosynthesis in eukaryotic algae.</title>
        <authorList>
            <person name="Hulatt C.J."/>
            <person name="Posewitz M.C."/>
        </authorList>
    </citation>
    <scope>NUCLEOTIDE SEQUENCE</scope>
    <source>
        <strain evidence="3">NIVA-4/92</strain>
    </source>
</reference>
<evidence type="ECO:0000256" key="1">
    <source>
        <dbReference type="PROSITE-ProRule" id="PRU00339"/>
    </source>
</evidence>
<dbReference type="OMA" id="WLEMIVE"/>
<dbReference type="Gene3D" id="3.90.550.10">
    <property type="entry name" value="Spore Coat Polysaccharide Biosynthesis Protein SpsA, Chain A"/>
    <property type="match status" value="1"/>
</dbReference>
<dbReference type="PROSITE" id="PS50005">
    <property type="entry name" value="TPR"/>
    <property type="match status" value="2"/>
</dbReference>
<dbReference type="Gene3D" id="1.25.40.10">
    <property type="entry name" value="Tetratricopeptide repeat domain"/>
    <property type="match status" value="1"/>
</dbReference>
<accession>A0A8J6C5Z4</accession>
<feature type="repeat" description="TPR" evidence="1">
    <location>
        <begin position="88"/>
        <end position="121"/>
    </location>
</feature>
<dbReference type="PANTHER" id="PTHR44998:SF1">
    <property type="entry name" value="UDP-N-ACETYLGLUCOSAMINE--PEPTIDE N-ACETYLGLUCOSAMINYLTRANSFERASE 110 KDA SUBUNIT"/>
    <property type="match status" value="1"/>
</dbReference>
<dbReference type="Proteomes" id="UP000751190">
    <property type="component" value="Unassembled WGS sequence"/>
</dbReference>
<proteinExistence type="predicted"/>
<organism evidence="3 4">
    <name type="scientific">Diacronema lutheri</name>
    <name type="common">Unicellular marine alga</name>
    <name type="synonym">Monochrysis lutheri</name>
    <dbReference type="NCBI Taxonomy" id="2081491"/>
    <lineage>
        <taxon>Eukaryota</taxon>
        <taxon>Haptista</taxon>
        <taxon>Haptophyta</taxon>
        <taxon>Pavlovophyceae</taxon>
        <taxon>Pavlovales</taxon>
        <taxon>Pavlovaceae</taxon>
        <taxon>Diacronema</taxon>
    </lineage>
</organism>
<evidence type="ECO:0000313" key="4">
    <source>
        <dbReference type="Proteomes" id="UP000751190"/>
    </source>
</evidence>
<dbReference type="Pfam" id="PF13432">
    <property type="entry name" value="TPR_16"/>
    <property type="match status" value="1"/>
</dbReference>
<dbReference type="SMART" id="SM00028">
    <property type="entry name" value="TPR"/>
    <property type="match status" value="3"/>
</dbReference>
<dbReference type="InterPro" id="IPR011990">
    <property type="entry name" value="TPR-like_helical_dom_sf"/>
</dbReference>
<keyword evidence="4" id="KW-1185">Reference proteome</keyword>
<dbReference type="EMBL" id="JAGTXO010000049">
    <property type="protein sequence ID" value="KAG8458585.1"/>
    <property type="molecule type" value="Genomic_DNA"/>
</dbReference>
<feature type="region of interest" description="Disordered" evidence="2">
    <location>
        <begin position="55"/>
        <end position="84"/>
    </location>
</feature>
<dbReference type="AlphaFoldDB" id="A0A8J6C5Z4"/>
<sequence>MLRRLKHPALSLAAAAVVAAGAGALAWLAVRSVRRRWSRPGARLTPPVRLVLRGGTAGGRSSLAPPEGRRAVHSPVVTGDAERQRDKARAHVQFGQLLFKSGRLSKAISHFETAIALNGRNARAHFELAEALQRIREPSRAAAHYERVLELKPTCVEAATNLAIAFLAAERPEDAVRMSRRAIELERARAAGVRSSSGASSSSSSRGAAAKAINSEAYYNLNAALRACGRAAEACEETWRAIEAAGGTRVAPLALGAAAASTRDGDAAGAASSSTASRMVGWLGRRAAPAPPALSVVCVKWGSKYGAHYVNKLRAAVRAHMAAELAFDFVCYTDDPVGLDAEVQTRPLDGMPGWDGWWLKAAIFGPAAISAGRVVYFDLDTIIIGPLDALLLCNAPFATLSAAEWACERDNAEGVNSSIMLWDASCASALAPIYTGLLDGLVFRHLLRFDHWLEMLLLAHRPRAHSAQADAPEPTGGGLESVQELFPGRVVEYTSGCAHGVPAGASVVCFPRSPKPHEVTDEWAQEAWHRL</sequence>